<dbReference type="PROSITE" id="PS51462">
    <property type="entry name" value="NUDIX"/>
    <property type="match status" value="1"/>
</dbReference>
<dbReference type="CDD" id="cd18879">
    <property type="entry name" value="NUDIX_Hydrolase"/>
    <property type="match status" value="1"/>
</dbReference>
<dbReference type="SUPFAM" id="SSF55811">
    <property type="entry name" value="Nudix"/>
    <property type="match status" value="1"/>
</dbReference>
<organism evidence="4 5">
    <name type="scientific">Streptomyces hiroshimensis</name>
    <dbReference type="NCBI Taxonomy" id="66424"/>
    <lineage>
        <taxon>Bacteria</taxon>
        <taxon>Bacillati</taxon>
        <taxon>Actinomycetota</taxon>
        <taxon>Actinomycetes</taxon>
        <taxon>Kitasatosporales</taxon>
        <taxon>Streptomycetaceae</taxon>
        <taxon>Streptomyces</taxon>
    </lineage>
</organism>
<dbReference type="Gene3D" id="3.90.79.10">
    <property type="entry name" value="Nucleoside Triphosphate Pyrophosphohydrolase"/>
    <property type="match status" value="1"/>
</dbReference>
<accession>A0ABQ2ZE09</accession>
<comment type="caution">
    <text evidence="4">The sequence shown here is derived from an EMBL/GenBank/DDBJ whole genome shotgun (WGS) entry which is preliminary data.</text>
</comment>
<dbReference type="GO" id="GO:0016787">
    <property type="term" value="F:hydrolase activity"/>
    <property type="evidence" value="ECO:0007669"/>
    <property type="project" value="UniProtKB-KW"/>
</dbReference>
<dbReference type="InterPro" id="IPR000086">
    <property type="entry name" value="NUDIX_hydrolase_dom"/>
</dbReference>
<evidence type="ECO:0000256" key="1">
    <source>
        <dbReference type="ARBA" id="ARBA00001946"/>
    </source>
</evidence>
<evidence type="ECO:0000256" key="2">
    <source>
        <dbReference type="ARBA" id="ARBA00022801"/>
    </source>
</evidence>
<dbReference type="Pfam" id="PF00293">
    <property type="entry name" value="NUDIX"/>
    <property type="match status" value="1"/>
</dbReference>
<name>A0ABQ2ZE09_9ACTN</name>
<dbReference type="PANTHER" id="PTHR43046">
    <property type="entry name" value="GDP-MANNOSE MANNOSYL HYDROLASE"/>
    <property type="match status" value="1"/>
</dbReference>
<dbReference type="InterPro" id="IPR015797">
    <property type="entry name" value="NUDIX_hydrolase-like_dom_sf"/>
</dbReference>
<feature type="domain" description="Nudix hydrolase" evidence="3">
    <location>
        <begin position="32"/>
        <end position="164"/>
    </location>
</feature>
<keyword evidence="5" id="KW-1185">Reference proteome</keyword>
<comment type="cofactor">
    <cofactor evidence="1">
        <name>Mg(2+)</name>
        <dbReference type="ChEBI" id="CHEBI:18420"/>
    </cofactor>
</comment>
<sequence length="172" mass="18779">MNGGPPRATRLLRMPTPDFIRDLRATAGRQLLWIPGVSAVVLDDEGRVLLGRRSDNGQWAIIGGIPDPGEQPAAAIVREVYEETAVRCVAERVLVVEALDPVTYPNGDVCQFMDTCFLCRAVDGEACVNDDESLEVGWFEPDALPPMQEFAVRRIKHATENGATWFAGIGEG</sequence>
<proteinExistence type="predicted"/>
<dbReference type="PANTHER" id="PTHR43046:SF16">
    <property type="entry name" value="ADP-RIBOSE PYROPHOSPHATASE YJHB-RELATED"/>
    <property type="match status" value="1"/>
</dbReference>
<protein>
    <submittedName>
        <fullName evidence="4">NUDIX hydrolase</fullName>
    </submittedName>
</protein>
<evidence type="ECO:0000313" key="4">
    <source>
        <dbReference type="EMBL" id="GGY11829.1"/>
    </source>
</evidence>
<evidence type="ECO:0000313" key="5">
    <source>
        <dbReference type="Proteomes" id="UP000659223"/>
    </source>
</evidence>
<reference evidence="5" key="1">
    <citation type="journal article" date="2019" name="Int. J. Syst. Evol. Microbiol.">
        <title>The Global Catalogue of Microorganisms (GCM) 10K type strain sequencing project: providing services to taxonomists for standard genome sequencing and annotation.</title>
        <authorList>
            <consortium name="The Broad Institute Genomics Platform"/>
            <consortium name="The Broad Institute Genome Sequencing Center for Infectious Disease"/>
            <person name="Wu L."/>
            <person name="Ma J."/>
        </authorList>
    </citation>
    <scope>NUCLEOTIDE SEQUENCE [LARGE SCALE GENOMIC DNA]</scope>
    <source>
        <strain evidence="5">JCM 4586</strain>
    </source>
</reference>
<evidence type="ECO:0000259" key="3">
    <source>
        <dbReference type="PROSITE" id="PS51462"/>
    </source>
</evidence>
<gene>
    <name evidence="4" type="ORF">GCM10010324_68220</name>
</gene>
<keyword evidence="2 4" id="KW-0378">Hydrolase</keyword>
<dbReference type="EMBL" id="BMUT01000027">
    <property type="protein sequence ID" value="GGY11829.1"/>
    <property type="molecule type" value="Genomic_DNA"/>
</dbReference>
<dbReference type="Proteomes" id="UP000659223">
    <property type="component" value="Unassembled WGS sequence"/>
</dbReference>